<name>A0A1E2SLE1_LEIXY</name>
<gene>
    <name evidence="2" type="ORF">ATY41_09060</name>
</gene>
<protein>
    <submittedName>
        <fullName evidence="2">Uncharacterized protein</fullName>
    </submittedName>
</protein>
<dbReference type="AlphaFoldDB" id="A0A1E2SLE1"/>
<organism evidence="2 3">
    <name type="scientific">Leifsonia xyli subsp. xyli</name>
    <dbReference type="NCBI Taxonomy" id="59736"/>
    <lineage>
        <taxon>Bacteria</taxon>
        <taxon>Bacillati</taxon>
        <taxon>Actinomycetota</taxon>
        <taxon>Actinomycetes</taxon>
        <taxon>Micrococcales</taxon>
        <taxon>Microbacteriaceae</taxon>
        <taxon>Leifsonia</taxon>
    </lineage>
</organism>
<sequence>MIVCRPSGIPAMTHPQVPAPSAGNVHWAPVSEATVTVAPGNAVPRMPPPVAVPSAVVITGGESTCTCQLSDSPAARDSARTGTRPPSGRRRRAQLKRPSAVAVQVASGPGEDPPETAMTSPGLAVPETVSGKETTRSEGAGSSRGADGFGVGLGVSAEEEPASPVDETAAAAPAGSVGALSAIATSSSAMGAKADAPIAPRDRTCGGMSDMNSCISPYSKRGGRACQMESRYSRHTDTSVRLPHSL</sequence>
<feature type="region of interest" description="Disordered" evidence="1">
    <location>
        <begin position="67"/>
        <end position="174"/>
    </location>
</feature>
<proteinExistence type="predicted"/>
<feature type="region of interest" description="Disordered" evidence="1">
    <location>
        <begin position="206"/>
        <end position="246"/>
    </location>
</feature>
<dbReference type="Proteomes" id="UP000094426">
    <property type="component" value="Unassembled WGS sequence"/>
</dbReference>
<dbReference type="EMBL" id="LNZG01000008">
    <property type="protein sequence ID" value="ODA90675.1"/>
    <property type="molecule type" value="Genomic_DNA"/>
</dbReference>
<evidence type="ECO:0000313" key="2">
    <source>
        <dbReference type="EMBL" id="ODA90675.1"/>
    </source>
</evidence>
<reference evidence="2 3" key="1">
    <citation type="submission" date="2015-11" db="EMBL/GenBank/DDBJ databases">
        <authorList>
            <person name="Zhang Y."/>
            <person name="Guo Z."/>
        </authorList>
    </citation>
    <scope>NUCLEOTIDE SEQUENCE [LARGE SCALE GENOMIC DNA]</scope>
    <source>
        <strain evidence="3">gdw1</strain>
    </source>
</reference>
<accession>A0A1E2SLE1</accession>
<comment type="caution">
    <text evidence="2">The sequence shown here is derived from an EMBL/GenBank/DDBJ whole genome shotgun (WGS) entry which is preliminary data.</text>
</comment>
<evidence type="ECO:0000313" key="3">
    <source>
        <dbReference type="Proteomes" id="UP000094426"/>
    </source>
</evidence>
<evidence type="ECO:0000256" key="1">
    <source>
        <dbReference type="SAM" id="MobiDB-lite"/>
    </source>
</evidence>